<proteinExistence type="predicted"/>
<feature type="transmembrane region" description="Helical" evidence="4">
    <location>
        <begin position="177"/>
        <end position="196"/>
    </location>
</feature>
<dbReference type="PROSITE" id="PS50850">
    <property type="entry name" value="MFS"/>
    <property type="match status" value="1"/>
</dbReference>
<dbReference type="GO" id="GO:0005886">
    <property type="term" value="C:plasma membrane"/>
    <property type="evidence" value="ECO:0007669"/>
    <property type="project" value="TreeGrafter"/>
</dbReference>
<evidence type="ECO:0000256" key="2">
    <source>
        <dbReference type="ARBA" id="ARBA00022989"/>
    </source>
</evidence>
<keyword evidence="2 4" id="KW-1133">Transmembrane helix</keyword>
<feature type="transmembrane region" description="Helical" evidence="4">
    <location>
        <begin position="263"/>
        <end position="283"/>
    </location>
</feature>
<dbReference type="GO" id="GO:0022857">
    <property type="term" value="F:transmembrane transporter activity"/>
    <property type="evidence" value="ECO:0007669"/>
    <property type="project" value="InterPro"/>
</dbReference>
<dbReference type="InterPro" id="IPR036259">
    <property type="entry name" value="MFS_trans_sf"/>
</dbReference>
<dbReference type="EMBL" id="JAGQHR010000195">
    <property type="protein sequence ID" value="MCA9727590.1"/>
    <property type="molecule type" value="Genomic_DNA"/>
</dbReference>
<evidence type="ECO:0000256" key="1">
    <source>
        <dbReference type="ARBA" id="ARBA00022692"/>
    </source>
</evidence>
<evidence type="ECO:0000256" key="3">
    <source>
        <dbReference type="ARBA" id="ARBA00023136"/>
    </source>
</evidence>
<dbReference type="InterPro" id="IPR020846">
    <property type="entry name" value="MFS_dom"/>
</dbReference>
<dbReference type="InterPro" id="IPR011701">
    <property type="entry name" value="MFS"/>
</dbReference>
<dbReference type="PANTHER" id="PTHR23521:SF3">
    <property type="entry name" value="MFS TRANSPORTER"/>
    <property type="match status" value="1"/>
</dbReference>
<reference evidence="6" key="2">
    <citation type="journal article" date="2021" name="Microbiome">
        <title>Successional dynamics and alternative stable states in a saline activated sludge microbial community over 9 years.</title>
        <authorList>
            <person name="Wang Y."/>
            <person name="Ye J."/>
            <person name="Ju F."/>
            <person name="Liu L."/>
            <person name="Boyd J.A."/>
            <person name="Deng Y."/>
            <person name="Parks D.H."/>
            <person name="Jiang X."/>
            <person name="Yin X."/>
            <person name="Woodcroft B.J."/>
            <person name="Tyson G.W."/>
            <person name="Hugenholtz P."/>
            <person name="Polz M.F."/>
            <person name="Zhang T."/>
        </authorList>
    </citation>
    <scope>NUCLEOTIDE SEQUENCE</scope>
    <source>
        <strain evidence="6">HKST-UBA01</strain>
    </source>
</reference>
<gene>
    <name evidence="6" type="ORF">KC729_07900</name>
</gene>
<accession>A0A956LXH0</accession>
<comment type="caution">
    <text evidence="6">The sequence shown here is derived from an EMBL/GenBank/DDBJ whole genome shotgun (WGS) entry which is preliminary data.</text>
</comment>
<dbReference type="PANTHER" id="PTHR23521">
    <property type="entry name" value="TRANSPORTER MFS SUPERFAMILY"/>
    <property type="match status" value="1"/>
</dbReference>
<name>A0A956LXH0_UNCEI</name>
<dbReference type="Pfam" id="PF07690">
    <property type="entry name" value="MFS_1"/>
    <property type="match status" value="1"/>
</dbReference>
<sequence length="413" mass="43210">MDSRPHGPSKWSALGFLAIAELFAMTLWFSASAVVPQLARDWQLNGSRQAWMTMTVQAGFVSGALLSAIFNVSDRISPRTLIAACALLGAGCTAAIPTWCQGGSDAQVALALGLRFATGVTMAGIYPPGMKLVATWCREDRGLGIGILVGAITVGTASPHLLNAIFGSTGMPPWPRVLFLASGLAVLGGALVLAGVREGPFGLGAAPFDWRYVGRAFANPTVRAANLGYLGHMWELYAAWTWVPLFLLDAYARAGWSTQSARIAGFGMIAIGGVGSVLAGVLADRLGRTTITVASLVVSGSCCLVAGLLFAAPGALTVLCLIWGFAVVADSAQFSAAVSELSDPRYVGTALTIQTSLGFLLTMLTIQAIPPLMHHFGWAKAFPMLALGPVVGSISMLRLRRMPDAVRMASGRR</sequence>
<dbReference type="Proteomes" id="UP000697710">
    <property type="component" value="Unassembled WGS sequence"/>
</dbReference>
<keyword evidence="1 4" id="KW-0812">Transmembrane</keyword>
<dbReference type="Gene3D" id="1.20.1250.20">
    <property type="entry name" value="MFS general substrate transporter like domains"/>
    <property type="match status" value="2"/>
</dbReference>
<feature type="transmembrane region" description="Helical" evidence="4">
    <location>
        <begin position="145"/>
        <end position="165"/>
    </location>
</feature>
<evidence type="ECO:0000313" key="6">
    <source>
        <dbReference type="EMBL" id="MCA9727590.1"/>
    </source>
</evidence>
<feature type="domain" description="Major facilitator superfamily (MFS) profile" evidence="5">
    <location>
        <begin position="13"/>
        <end position="404"/>
    </location>
</feature>
<dbReference type="AlphaFoldDB" id="A0A956LXH0"/>
<feature type="transmembrane region" description="Helical" evidence="4">
    <location>
        <begin position="12"/>
        <end position="38"/>
    </location>
</feature>
<reference evidence="6" key="1">
    <citation type="submission" date="2020-04" db="EMBL/GenBank/DDBJ databases">
        <authorList>
            <person name="Zhang T."/>
        </authorList>
    </citation>
    <scope>NUCLEOTIDE SEQUENCE</scope>
    <source>
        <strain evidence="6">HKST-UBA01</strain>
    </source>
</reference>
<evidence type="ECO:0000256" key="4">
    <source>
        <dbReference type="SAM" id="Phobius"/>
    </source>
</evidence>
<feature type="transmembrane region" description="Helical" evidence="4">
    <location>
        <begin position="108"/>
        <end position="125"/>
    </location>
</feature>
<feature type="transmembrane region" description="Helical" evidence="4">
    <location>
        <begin position="76"/>
        <end position="96"/>
    </location>
</feature>
<feature type="transmembrane region" description="Helical" evidence="4">
    <location>
        <begin position="50"/>
        <end position="70"/>
    </location>
</feature>
<feature type="transmembrane region" description="Helical" evidence="4">
    <location>
        <begin position="381"/>
        <end position="399"/>
    </location>
</feature>
<organism evidence="6 7">
    <name type="scientific">Eiseniibacteriota bacterium</name>
    <dbReference type="NCBI Taxonomy" id="2212470"/>
    <lineage>
        <taxon>Bacteria</taxon>
        <taxon>Candidatus Eiseniibacteriota</taxon>
    </lineage>
</organism>
<keyword evidence="3 4" id="KW-0472">Membrane</keyword>
<protein>
    <submittedName>
        <fullName evidence="6">MFS transporter</fullName>
    </submittedName>
</protein>
<evidence type="ECO:0000259" key="5">
    <source>
        <dbReference type="PROSITE" id="PS50850"/>
    </source>
</evidence>
<evidence type="ECO:0000313" key="7">
    <source>
        <dbReference type="Proteomes" id="UP000697710"/>
    </source>
</evidence>
<feature type="transmembrane region" description="Helical" evidence="4">
    <location>
        <begin position="295"/>
        <end position="325"/>
    </location>
</feature>
<dbReference type="SUPFAM" id="SSF103473">
    <property type="entry name" value="MFS general substrate transporter"/>
    <property type="match status" value="1"/>
</dbReference>